<feature type="compositionally biased region" description="Polar residues" evidence="2">
    <location>
        <begin position="1"/>
        <end position="11"/>
    </location>
</feature>
<proteinExistence type="predicted"/>
<keyword evidence="5" id="KW-1185">Reference proteome</keyword>
<feature type="domain" description="CCHC-type" evidence="3">
    <location>
        <begin position="208"/>
        <end position="224"/>
    </location>
</feature>
<dbReference type="GO" id="GO:0003676">
    <property type="term" value="F:nucleic acid binding"/>
    <property type="evidence" value="ECO:0007669"/>
    <property type="project" value="InterPro"/>
</dbReference>
<dbReference type="EMBL" id="BKCP01011625">
    <property type="protein sequence ID" value="GER54939.1"/>
    <property type="molecule type" value="Genomic_DNA"/>
</dbReference>
<organism evidence="4 5">
    <name type="scientific">Striga asiatica</name>
    <name type="common">Asiatic witchweed</name>
    <name type="synonym">Buchnera asiatica</name>
    <dbReference type="NCBI Taxonomy" id="4170"/>
    <lineage>
        <taxon>Eukaryota</taxon>
        <taxon>Viridiplantae</taxon>
        <taxon>Streptophyta</taxon>
        <taxon>Embryophyta</taxon>
        <taxon>Tracheophyta</taxon>
        <taxon>Spermatophyta</taxon>
        <taxon>Magnoliopsida</taxon>
        <taxon>eudicotyledons</taxon>
        <taxon>Gunneridae</taxon>
        <taxon>Pentapetalae</taxon>
        <taxon>asterids</taxon>
        <taxon>lamiids</taxon>
        <taxon>Lamiales</taxon>
        <taxon>Orobanchaceae</taxon>
        <taxon>Buchnereae</taxon>
        <taxon>Striga</taxon>
    </lineage>
</organism>
<sequence>MNDVTPPSTVEPSPRQRAQWDAGGCGHGACGTPFSLSPHSWYDNGGNEDTFSKINPFSHQTQDDDYLADDRQWESSFRVNILEFTGDLDESKFLDWMATVETVLYYKDVSGNRCVALVTTQLCGRATSWWQQHQAARRQQRKPKKLQNLRQCTWSVNDYTEEFYQILECVDMPAPVAPAPGRPTASCSSTPPVTAGPSAGNRSGGGLRCFLCGELGHRQALCPRSGGSHALFISDGEEHGDNLDYVQKVEHSTFHSSALELGILCYFLFLIIA</sequence>
<evidence type="ECO:0000256" key="2">
    <source>
        <dbReference type="SAM" id="MobiDB-lite"/>
    </source>
</evidence>
<evidence type="ECO:0000256" key="1">
    <source>
        <dbReference type="PROSITE-ProRule" id="PRU00047"/>
    </source>
</evidence>
<dbReference type="OrthoDB" id="1934635at2759"/>
<dbReference type="PROSITE" id="PS50158">
    <property type="entry name" value="ZF_CCHC"/>
    <property type="match status" value="1"/>
</dbReference>
<comment type="caution">
    <text evidence="4">The sequence shown here is derived from an EMBL/GenBank/DDBJ whole genome shotgun (WGS) entry which is preliminary data.</text>
</comment>
<keyword evidence="1" id="KW-0863">Zinc-finger</keyword>
<accession>A0A5A7RBE5</accession>
<dbReference type="SUPFAM" id="SSF57756">
    <property type="entry name" value="Retrovirus zinc finger-like domains"/>
    <property type="match status" value="1"/>
</dbReference>
<feature type="region of interest" description="Disordered" evidence="2">
    <location>
        <begin position="181"/>
        <end position="200"/>
    </location>
</feature>
<reference evidence="5" key="1">
    <citation type="journal article" date="2019" name="Curr. Biol.">
        <title>Genome Sequence of Striga asiatica Provides Insight into the Evolution of Plant Parasitism.</title>
        <authorList>
            <person name="Yoshida S."/>
            <person name="Kim S."/>
            <person name="Wafula E.K."/>
            <person name="Tanskanen J."/>
            <person name="Kim Y.M."/>
            <person name="Honaas L."/>
            <person name="Yang Z."/>
            <person name="Spallek T."/>
            <person name="Conn C.E."/>
            <person name="Ichihashi Y."/>
            <person name="Cheong K."/>
            <person name="Cui S."/>
            <person name="Der J.P."/>
            <person name="Gundlach H."/>
            <person name="Jiao Y."/>
            <person name="Hori C."/>
            <person name="Ishida J.K."/>
            <person name="Kasahara H."/>
            <person name="Kiba T."/>
            <person name="Kim M.S."/>
            <person name="Koo N."/>
            <person name="Laohavisit A."/>
            <person name="Lee Y.H."/>
            <person name="Lumba S."/>
            <person name="McCourt P."/>
            <person name="Mortimer J.C."/>
            <person name="Mutuku J.M."/>
            <person name="Nomura T."/>
            <person name="Sasaki-Sekimoto Y."/>
            <person name="Seto Y."/>
            <person name="Wang Y."/>
            <person name="Wakatake T."/>
            <person name="Sakakibara H."/>
            <person name="Demura T."/>
            <person name="Yamaguchi S."/>
            <person name="Yoneyama K."/>
            <person name="Manabe R.I."/>
            <person name="Nelson D.C."/>
            <person name="Schulman A.H."/>
            <person name="Timko M.P."/>
            <person name="dePamphilis C.W."/>
            <person name="Choi D."/>
            <person name="Shirasu K."/>
        </authorList>
    </citation>
    <scope>NUCLEOTIDE SEQUENCE [LARGE SCALE GENOMIC DNA]</scope>
    <source>
        <strain evidence="5">cv. UVA1</strain>
    </source>
</reference>
<keyword evidence="1" id="KW-0862">Zinc</keyword>
<feature type="region of interest" description="Disordered" evidence="2">
    <location>
        <begin position="1"/>
        <end position="22"/>
    </location>
</feature>
<keyword evidence="1" id="KW-0479">Metal-binding</keyword>
<dbReference type="AlphaFoldDB" id="A0A5A7RBE5"/>
<gene>
    <name evidence="4" type="ORF">STAS_32581</name>
</gene>
<evidence type="ECO:0000313" key="4">
    <source>
        <dbReference type="EMBL" id="GER54939.1"/>
    </source>
</evidence>
<dbReference type="InterPro" id="IPR036875">
    <property type="entry name" value="Znf_CCHC_sf"/>
</dbReference>
<dbReference type="InterPro" id="IPR001878">
    <property type="entry name" value="Znf_CCHC"/>
</dbReference>
<name>A0A5A7RBE5_STRAF</name>
<evidence type="ECO:0000313" key="5">
    <source>
        <dbReference type="Proteomes" id="UP000325081"/>
    </source>
</evidence>
<protein>
    <submittedName>
        <fullName evidence="4">NAD(P)H-hydrate epimerase</fullName>
    </submittedName>
</protein>
<evidence type="ECO:0000259" key="3">
    <source>
        <dbReference type="PROSITE" id="PS50158"/>
    </source>
</evidence>
<dbReference type="Proteomes" id="UP000325081">
    <property type="component" value="Unassembled WGS sequence"/>
</dbReference>
<dbReference type="GO" id="GO:0008270">
    <property type="term" value="F:zinc ion binding"/>
    <property type="evidence" value="ECO:0007669"/>
    <property type="project" value="UniProtKB-KW"/>
</dbReference>